<dbReference type="EMBL" id="CAXIEN010000129">
    <property type="protein sequence ID" value="CAL1280182.1"/>
    <property type="molecule type" value="Genomic_DNA"/>
</dbReference>
<protein>
    <submittedName>
        <fullName evidence="1">Uncharacterized protein</fullName>
    </submittedName>
</protein>
<name>A0AAV2A849_9ARAC</name>
<dbReference type="InterPro" id="IPR052709">
    <property type="entry name" value="Transposase-MT_Hybrid"/>
</dbReference>
<proteinExistence type="predicted"/>
<reference evidence="1 2" key="1">
    <citation type="submission" date="2024-04" db="EMBL/GenBank/DDBJ databases">
        <authorList>
            <person name="Rising A."/>
            <person name="Reimegard J."/>
            <person name="Sonavane S."/>
            <person name="Akerstrom W."/>
            <person name="Nylinder S."/>
            <person name="Hedman E."/>
            <person name="Kallberg Y."/>
        </authorList>
    </citation>
    <scope>NUCLEOTIDE SEQUENCE [LARGE SCALE GENOMIC DNA]</scope>
</reference>
<dbReference type="Gene3D" id="3.30.420.10">
    <property type="entry name" value="Ribonuclease H-like superfamily/Ribonuclease H"/>
    <property type="match status" value="1"/>
</dbReference>
<sequence length="94" mass="11251">MIADELQINRESVRQIIAQNLRMRKKCCRLVPHHLIDNQKQVRLQTSQDFDETADATPNFLNCMVTEDESWCLRYDSETKRQSMEWRSLPSPRR</sequence>
<dbReference type="GO" id="GO:0003676">
    <property type="term" value="F:nucleic acid binding"/>
    <property type="evidence" value="ECO:0007669"/>
    <property type="project" value="InterPro"/>
</dbReference>
<dbReference type="PANTHER" id="PTHR46060">
    <property type="entry name" value="MARINER MOS1 TRANSPOSASE-LIKE PROTEIN"/>
    <property type="match status" value="1"/>
</dbReference>
<evidence type="ECO:0000313" key="1">
    <source>
        <dbReference type="EMBL" id="CAL1280182.1"/>
    </source>
</evidence>
<evidence type="ECO:0000313" key="2">
    <source>
        <dbReference type="Proteomes" id="UP001497382"/>
    </source>
</evidence>
<dbReference type="PANTHER" id="PTHR46060:SF1">
    <property type="entry name" value="MARINER MOS1 TRANSPOSASE-LIKE PROTEIN"/>
    <property type="match status" value="1"/>
</dbReference>
<comment type="caution">
    <text evidence="1">The sequence shown here is derived from an EMBL/GenBank/DDBJ whole genome shotgun (WGS) entry which is preliminary data.</text>
</comment>
<keyword evidence="2" id="KW-1185">Reference proteome</keyword>
<dbReference type="AlphaFoldDB" id="A0AAV2A849"/>
<dbReference type="InterPro" id="IPR036397">
    <property type="entry name" value="RNaseH_sf"/>
</dbReference>
<accession>A0AAV2A849</accession>
<organism evidence="1 2">
    <name type="scientific">Larinioides sclopetarius</name>
    <dbReference type="NCBI Taxonomy" id="280406"/>
    <lineage>
        <taxon>Eukaryota</taxon>
        <taxon>Metazoa</taxon>
        <taxon>Ecdysozoa</taxon>
        <taxon>Arthropoda</taxon>
        <taxon>Chelicerata</taxon>
        <taxon>Arachnida</taxon>
        <taxon>Araneae</taxon>
        <taxon>Araneomorphae</taxon>
        <taxon>Entelegynae</taxon>
        <taxon>Araneoidea</taxon>
        <taxon>Araneidae</taxon>
        <taxon>Larinioides</taxon>
    </lineage>
</organism>
<gene>
    <name evidence="1" type="ORF">LARSCL_LOCUS10814</name>
</gene>
<dbReference type="Proteomes" id="UP001497382">
    <property type="component" value="Unassembled WGS sequence"/>
</dbReference>